<reference evidence="4 5" key="1">
    <citation type="journal article" date="2016" name="Genome Biol. Evol.">
        <title>Comparative Genomic Analyses of the Moraxella catarrhalis Serosensitive and Seroresistant Lineages Demonstrate Their Independent Evolution.</title>
        <authorList>
            <person name="Earl J.P."/>
            <person name="de Vries S.P."/>
            <person name="Ahmed A."/>
            <person name="Powell E."/>
            <person name="Schultz M.P."/>
            <person name="Hermans P.W."/>
            <person name="Hill D.J."/>
            <person name="Zhou Z."/>
            <person name="Constantinidou C.I."/>
            <person name="Hu F.Z."/>
            <person name="Bootsma H.J."/>
            <person name="Ehrlich G.D."/>
        </authorList>
    </citation>
    <scope>NUCLEOTIDE SEQUENCE [LARGE SCALE GENOMIC DNA]</scope>
    <source>
        <strain evidence="4 5">Z7542</strain>
    </source>
</reference>
<keyword evidence="3" id="KW-0472">Membrane</keyword>
<dbReference type="Pfam" id="PF14362">
    <property type="entry name" value="DUF4407"/>
    <property type="match status" value="1"/>
</dbReference>
<feature type="coiled-coil region" evidence="1">
    <location>
        <begin position="455"/>
        <end position="557"/>
    </location>
</feature>
<feature type="region of interest" description="Disordered" evidence="2">
    <location>
        <begin position="614"/>
        <end position="662"/>
    </location>
</feature>
<dbReference type="eggNOG" id="COG1196">
    <property type="taxonomic scope" value="Bacteria"/>
</dbReference>
<accession>A0A198UN90</accession>
<dbReference type="AlphaFoldDB" id="A0A198UN90"/>
<evidence type="ECO:0000256" key="1">
    <source>
        <dbReference type="SAM" id="Coils"/>
    </source>
</evidence>
<dbReference type="PATRIC" id="fig|480.237.peg.877"/>
<comment type="caution">
    <text evidence="4">The sequence shown here is derived from an EMBL/GenBank/DDBJ whole genome shotgun (WGS) entry which is preliminary data.</text>
</comment>
<feature type="compositionally biased region" description="Basic and acidic residues" evidence="2">
    <location>
        <begin position="648"/>
        <end position="662"/>
    </location>
</feature>
<feature type="compositionally biased region" description="Polar residues" evidence="2">
    <location>
        <begin position="634"/>
        <end position="647"/>
    </location>
</feature>
<keyword evidence="5" id="KW-1185">Reference proteome</keyword>
<keyword evidence="1" id="KW-0175">Coiled coil</keyword>
<evidence type="ECO:0000313" key="4">
    <source>
        <dbReference type="EMBL" id="OAU97963.1"/>
    </source>
</evidence>
<evidence type="ECO:0000256" key="2">
    <source>
        <dbReference type="SAM" id="MobiDB-lite"/>
    </source>
</evidence>
<dbReference type="RefSeq" id="WP_064609777.1">
    <property type="nucleotide sequence ID" value="NZ_LXHB01000008.1"/>
</dbReference>
<feature type="coiled-coil region" evidence="1">
    <location>
        <begin position="213"/>
        <end position="240"/>
    </location>
</feature>
<keyword evidence="3" id="KW-0812">Transmembrane</keyword>
<evidence type="ECO:0000313" key="5">
    <source>
        <dbReference type="Proteomes" id="UP000078228"/>
    </source>
</evidence>
<protein>
    <submittedName>
        <fullName evidence="4">Uncharacterized protein</fullName>
    </submittedName>
</protein>
<name>A0A198UN90_MORCA</name>
<feature type="transmembrane region" description="Helical" evidence="3">
    <location>
        <begin position="56"/>
        <end position="73"/>
    </location>
</feature>
<dbReference type="OrthoDB" id="6646009at2"/>
<gene>
    <name evidence="4" type="ORF">AO384_0210</name>
</gene>
<keyword evidence="3" id="KW-1133">Transmembrane helix</keyword>
<feature type="transmembrane region" description="Helical" evidence="3">
    <location>
        <begin position="20"/>
        <end position="44"/>
    </location>
</feature>
<feature type="transmembrane region" description="Helical" evidence="3">
    <location>
        <begin position="123"/>
        <end position="150"/>
    </location>
</feature>
<proteinExistence type="predicted"/>
<evidence type="ECO:0000256" key="3">
    <source>
        <dbReference type="SAM" id="Phobius"/>
    </source>
</evidence>
<dbReference type="InterPro" id="IPR025519">
    <property type="entry name" value="DUF4407"/>
</dbReference>
<organism evidence="4 5">
    <name type="scientific">Moraxella catarrhalis</name>
    <name type="common">Branhamella catarrhalis</name>
    <dbReference type="NCBI Taxonomy" id="480"/>
    <lineage>
        <taxon>Bacteria</taxon>
        <taxon>Pseudomonadati</taxon>
        <taxon>Pseudomonadota</taxon>
        <taxon>Gammaproteobacteria</taxon>
        <taxon>Moraxellales</taxon>
        <taxon>Moraxellaceae</taxon>
        <taxon>Moraxella</taxon>
    </lineage>
</organism>
<sequence length="662" mass="77144">MRFWYWLTLKVYYDKLLTKGAASYLTIISVLVFMAAFAEGFAWGHLGSTFTHDNPWLGRIGLGCFVGFALLFFDRQMITADFLEDKHKRQLLPHLHNIEKTQASSGFVGKVQGFWYHLRSLKIYLFLVCRFAIILGSLYVTAPFLTQILFKTDIEQKQFEQYEQSIESTKNEIIGKIDDEIRAKKEKINSLRVKLDTEISGGRGTGRGKGPIAQNLENEILEHKAELETLIKDRNDKEKKIEDVIIGYNDKTLDEGALTALGIKVAKDSPLFRERAIEQLEKDSAYQKVKQAVDFFLLGLGLILILGKFFQTKSVQLYFSEILQEKWLKYERGVFDEYLNPTERSSSLLPTTTAFPAEFEAMMVRYNNNISEYESQEKQKRDQEKSDHIAQQAYFLGRAKEYKDSNTEFHNRAYNQEVTELALAEIDAQEQAYLAKYGKNYYKWSHEKQALSDELQAIDKEYKSKQNGRHEYEEERLAKLEQVQKDLDILKVKVAGSERDYTLEGTKTYEHIQKSIAYHKQQIKALEDAHLEYDENLVKLAKQMTYLTQEIEELNLKLEPYYDKLAEFEEYREGIYQKRLDYMSDHIKHNPYDDYNTEEDLAYYAKHLQQEAKNSKSGLLGARTRWQRVPSDPQVKTPSHQAQTLSHESQDSDKIPTIKHSD</sequence>
<dbReference type="EMBL" id="LXHC01000004">
    <property type="protein sequence ID" value="OAU97963.1"/>
    <property type="molecule type" value="Genomic_DNA"/>
</dbReference>
<dbReference type="Proteomes" id="UP000078228">
    <property type="component" value="Unassembled WGS sequence"/>
</dbReference>